<evidence type="ECO:0008006" key="3">
    <source>
        <dbReference type="Google" id="ProtNLM"/>
    </source>
</evidence>
<proteinExistence type="predicted"/>
<organism evidence="1 2">
    <name type="scientific">Rhododendron simsii</name>
    <name type="common">Sims's rhododendron</name>
    <dbReference type="NCBI Taxonomy" id="118357"/>
    <lineage>
        <taxon>Eukaryota</taxon>
        <taxon>Viridiplantae</taxon>
        <taxon>Streptophyta</taxon>
        <taxon>Embryophyta</taxon>
        <taxon>Tracheophyta</taxon>
        <taxon>Spermatophyta</taxon>
        <taxon>Magnoliopsida</taxon>
        <taxon>eudicotyledons</taxon>
        <taxon>Gunneridae</taxon>
        <taxon>Pentapetalae</taxon>
        <taxon>asterids</taxon>
        <taxon>Ericales</taxon>
        <taxon>Ericaceae</taxon>
        <taxon>Ericoideae</taxon>
        <taxon>Rhodoreae</taxon>
        <taxon>Rhododendron</taxon>
    </lineage>
</organism>
<dbReference type="InterPro" id="IPR038357">
    <property type="entry name" value="KEN_sf"/>
</dbReference>
<evidence type="ECO:0000313" key="1">
    <source>
        <dbReference type="EMBL" id="KAF7145692.1"/>
    </source>
</evidence>
<reference evidence="1" key="1">
    <citation type="submission" date="2019-11" db="EMBL/GenBank/DDBJ databases">
        <authorList>
            <person name="Liu Y."/>
            <person name="Hou J."/>
            <person name="Li T.-Q."/>
            <person name="Guan C.-H."/>
            <person name="Wu X."/>
            <person name="Wu H.-Z."/>
            <person name="Ling F."/>
            <person name="Zhang R."/>
            <person name="Shi X.-G."/>
            <person name="Ren J.-P."/>
            <person name="Chen E.-F."/>
            <person name="Sun J.-M."/>
        </authorList>
    </citation>
    <scope>NUCLEOTIDE SEQUENCE</scope>
    <source>
        <strain evidence="1">Adult_tree_wgs_1</strain>
        <tissue evidence="1">Leaves</tissue>
    </source>
</reference>
<dbReference type="PANTHER" id="PTHR35161:SF22">
    <property type="match status" value="1"/>
</dbReference>
<sequence>MQREFQFQYTVNDPTIEVSSGQLPQRQPPIVIHRYDDVHRFNDVMDSSLSITHTNLLRSFYGHGNNPSYVLYEDYSETLEVYIQNLKTASGFFKRTVPNVAGNHSYVNPNIRKLLRYVLKFIKDLHDDNQCIRGGFDMKNIVMVGRERTPKFIGVDVIPLSSSSRYEDYRSVRKLIDEIYTGHQLPPELSSLVDALRTYRKNEVLIHTHASLWEPEERLNFLRNVVDRKGFLSMNQLTRFYNPALRSMQLAYIGNWRSRIASTSRFYQVLHDRRVRNAPYRDNNYSSLVRFLRNAAVHVSEKTQGGSYLQECDIDPVLTTMFPSALVELQRCLFDAKLTHFWPH</sequence>
<dbReference type="EMBL" id="WJXA01000004">
    <property type="protein sequence ID" value="KAF7145692.1"/>
    <property type="molecule type" value="Genomic_DNA"/>
</dbReference>
<dbReference type="AlphaFoldDB" id="A0A834LSE5"/>
<gene>
    <name evidence="1" type="ORF">RHSIM_Rhsim04G0245200</name>
</gene>
<dbReference type="Gene3D" id="1.20.1440.180">
    <property type="entry name" value="KEN domain"/>
    <property type="match status" value="1"/>
</dbReference>
<evidence type="ECO:0000313" key="2">
    <source>
        <dbReference type="Proteomes" id="UP000626092"/>
    </source>
</evidence>
<name>A0A834LSE5_RHOSS</name>
<dbReference type="PANTHER" id="PTHR35161">
    <property type="entry name" value="OS02G0303100 PROTEIN"/>
    <property type="match status" value="1"/>
</dbReference>
<protein>
    <recommendedName>
        <fullName evidence="3">KEN domain-containing protein</fullName>
    </recommendedName>
</protein>
<keyword evidence="2" id="KW-1185">Reference proteome</keyword>
<dbReference type="Proteomes" id="UP000626092">
    <property type="component" value="Unassembled WGS sequence"/>
</dbReference>
<accession>A0A834LSE5</accession>
<comment type="caution">
    <text evidence="1">The sequence shown here is derived from an EMBL/GenBank/DDBJ whole genome shotgun (WGS) entry which is preliminary data.</text>
</comment>